<accession>X1EUQ4</accession>
<gene>
    <name evidence="6" type="ORF">S01H4_52402</name>
</gene>
<evidence type="ECO:0000256" key="4">
    <source>
        <dbReference type="ARBA" id="ARBA00023014"/>
    </source>
</evidence>
<keyword evidence="1" id="KW-0479">Metal-binding</keyword>
<comment type="caution">
    <text evidence="6">The sequence shown here is derived from an EMBL/GenBank/DDBJ whole genome shotgun (WGS) entry which is preliminary data.</text>
</comment>
<keyword evidence="2" id="KW-0560">Oxidoreductase</keyword>
<evidence type="ECO:0000256" key="2">
    <source>
        <dbReference type="ARBA" id="ARBA00023002"/>
    </source>
</evidence>
<protein>
    <recommendedName>
        <fullName evidence="5">F420-non-reducing hydrogenase iron-sulfur subunit D domain-containing protein</fullName>
    </recommendedName>
</protein>
<dbReference type="Pfam" id="PF02662">
    <property type="entry name" value="FlpD"/>
    <property type="match status" value="1"/>
</dbReference>
<evidence type="ECO:0000256" key="3">
    <source>
        <dbReference type="ARBA" id="ARBA00023004"/>
    </source>
</evidence>
<evidence type="ECO:0000256" key="1">
    <source>
        <dbReference type="ARBA" id="ARBA00022723"/>
    </source>
</evidence>
<sequence>MVRIPCTGRISKALLFKSFEMGADGVALVGCEPGACRYGTGTATAQKNVEDTRDILELLGLGKDRLRLATFMPEDSDALLQFLKNFCIEIKTIGKSPVAPSPKAKPVDKIDHLINQIVTAHDIYACHDC</sequence>
<feature type="domain" description="F420-non-reducing hydrogenase iron-sulfur subunit D" evidence="5">
    <location>
        <begin position="1"/>
        <end position="94"/>
    </location>
</feature>
<dbReference type="AlphaFoldDB" id="X1EUQ4"/>
<reference evidence="6" key="1">
    <citation type="journal article" date="2014" name="Front. Microbiol.">
        <title>High frequency of phylogenetically diverse reductive dehalogenase-homologous genes in deep subseafloor sedimentary metagenomes.</title>
        <authorList>
            <person name="Kawai M."/>
            <person name="Futagami T."/>
            <person name="Toyoda A."/>
            <person name="Takaki Y."/>
            <person name="Nishi S."/>
            <person name="Hori S."/>
            <person name="Arai W."/>
            <person name="Tsubouchi T."/>
            <person name="Morono Y."/>
            <person name="Uchiyama I."/>
            <person name="Ito T."/>
            <person name="Fujiyama A."/>
            <person name="Inagaki F."/>
            <person name="Takami H."/>
        </authorList>
    </citation>
    <scope>NUCLEOTIDE SEQUENCE</scope>
    <source>
        <strain evidence="6">Expedition CK06-06</strain>
    </source>
</reference>
<evidence type="ECO:0000259" key="5">
    <source>
        <dbReference type="Pfam" id="PF02662"/>
    </source>
</evidence>
<dbReference type="GO" id="GO:0016491">
    <property type="term" value="F:oxidoreductase activity"/>
    <property type="evidence" value="ECO:0007669"/>
    <property type="project" value="UniProtKB-KW"/>
</dbReference>
<evidence type="ECO:0000313" key="6">
    <source>
        <dbReference type="EMBL" id="GAH12368.1"/>
    </source>
</evidence>
<dbReference type="EMBL" id="BART01029934">
    <property type="protein sequence ID" value="GAH12368.1"/>
    <property type="molecule type" value="Genomic_DNA"/>
</dbReference>
<dbReference type="InterPro" id="IPR003813">
    <property type="entry name" value="MvhD/FlpD"/>
</dbReference>
<feature type="non-terminal residue" evidence="6">
    <location>
        <position position="129"/>
    </location>
</feature>
<dbReference type="GO" id="GO:0046872">
    <property type="term" value="F:metal ion binding"/>
    <property type="evidence" value="ECO:0007669"/>
    <property type="project" value="UniProtKB-KW"/>
</dbReference>
<proteinExistence type="predicted"/>
<name>X1EUQ4_9ZZZZ</name>
<dbReference type="GO" id="GO:0051536">
    <property type="term" value="F:iron-sulfur cluster binding"/>
    <property type="evidence" value="ECO:0007669"/>
    <property type="project" value="UniProtKB-KW"/>
</dbReference>
<keyword evidence="3" id="KW-0408">Iron</keyword>
<keyword evidence="4" id="KW-0411">Iron-sulfur</keyword>
<organism evidence="6">
    <name type="scientific">marine sediment metagenome</name>
    <dbReference type="NCBI Taxonomy" id="412755"/>
    <lineage>
        <taxon>unclassified sequences</taxon>
        <taxon>metagenomes</taxon>
        <taxon>ecological metagenomes</taxon>
    </lineage>
</organism>